<dbReference type="GO" id="GO:0008193">
    <property type="term" value="F:tRNA guanylyltransferase activity"/>
    <property type="evidence" value="ECO:0007669"/>
    <property type="project" value="InterPro"/>
</dbReference>
<sequence length="304" mass="34143">MATGSAAKRHRAHDAITIGDEMKRYEEEACSSIVDLQRPCVVRLDGHCFHTYTKGFRRPYDLRIHEAMVATATDLLERFGAVTAYTESDEISLLFPPSTAESPSLPFSGRVQKIVSVSAGFASARFNLHMASQPFDGEGEAPLAARVARSDAHFDSRVFSLPDEARLVEYMRWRALLDCRRNSISMLAQAHFPPARLHKLDAQAALRLLKEEKGVDWAREPAFFRFGTYVKKEQFTKEAFNPITRAKVTAVRTRCAARSFEFQPSEALGFLLTRFWPEELSPNSASPTSPRHSRGEGEETACRV</sequence>
<evidence type="ECO:0000256" key="1">
    <source>
        <dbReference type="SAM" id="MobiDB-lite"/>
    </source>
</evidence>
<feature type="compositionally biased region" description="Polar residues" evidence="1">
    <location>
        <begin position="281"/>
        <end position="290"/>
    </location>
</feature>
<evidence type="ECO:0000313" key="3">
    <source>
        <dbReference type="EMBL" id="CAE0578542.1"/>
    </source>
</evidence>
<dbReference type="Gene3D" id="3.30.70.3000">
    <property type="match status" value="1"/>
</dbReference>
<organism evidence="3">
    <name type="scientific">Emiliania huxleyi</name>
    <name type="common">Coccolithophore</name>
    <name type="synonym">Pontosphaera huxleyi</name>
    <dbReference type="NCBI Taxonomy" id="2903"/>
    <lineage>
        <taxon>Eukaryota</taxon>
        <taxon>Haptista</taxon>
        <taxon>Haptophyta</taxon>
        <taxon>Prymnesiophyceae</taxon>
        <taxon>Isochrysidales</taxon>
        <taxon>Noelaerhabdaceae</taxon>
        <taxon>Emiliania</taxon>
    </lineage>
</organism>
<reference evidence="3" key="1">
    <citation type="submission" date="2021-01" db="EMBL/GenBank/DDBJ databases">
        <authorList>
            <person name="Corre E."/>
            <person name="Pelletier E."/>
            <person name="Niang G."/>
            <person name="Scheremetjew M."/>
            <person name="Finn R."/>
            <person name="Kale V."/>
            <person name="Holt S."/>
            <person name="Cochrane G."/>
            <person name="Meng A."/>
            <person name="Brown T."/>
            <person name="Cohen L."/>
        </authorList>
    </citation>
    <scope>NUCLEOTIDE SEQUENCE</scope>
    <source>
        <strain evidence="3">379</strain>
    </source>
</reference>
<feature type="compositionally biased region" description="Basic and acidic residues" evidence="1">
    <location>
        <begin position="293"/>
        <end position="304"/>
    </location>
</feature>
<name>A0A6T0EF21_EMIHU</name>
<dbReference type="AlphaFoldDB" id="A0A6T0EF21"/>
<dbReference type="EMBL" id="HBIR01044875">
    <property type="protein sequence ID" value="CAE0578542.1"/>
    <property type="molecule type" value="Transcribed_RNA"/>
</dbReference>
<dbReference type="PANTHER" id="PTHR12729">
    <property type="entry name" value="TRNA(HIS) GUANYLYLTRANSFERASE-RELATED"/>
    <property type="match status" value="1"/>
</dbReference>
<dbReference type="InterPro" id="IPR007537">
    <property type="entry name" value="tRNAHis_GuaTrfase_Thg1"/>
</dbReference>
<proteinExistence type="predicted"/>
<accession>A0A6T0EF21</accession>
<dbReference type="InterPro" id="IPR038469">
    <property type="entry name" value="tRNAHis_GuaTrfase_Thg1_sf"/>
</dbReference>
<dbReference type="GO" id="GO:0000287">
    <property type="term" value="F:magnesium ion binding"/>
    <property type="evidence" value="ECO:0007669"/>
    <property type="project" value="InterPro"/>
</dbReference>
<dbReference type="Pfam" id="PF04446">
    <property type="entry name" value="Thg1"/>
    <property type="match status" value="1"/>
</dbReference>
<gene>
    <name evidence="3" type="ORF">EHUX00137_LOCUS35048</name>
</gene>
<dbReference type="GO" id="GO:0006400">
    <property type="term" value="P:tRNA modification"/>
    <property type="evidence" value="ECO:0007669"/>
    <property type="project" value="InterPro"/>
</dbReference>
<protein>
    <recommendedName>
        <fullName evidence="2">tRNAHis guanylyltransferase catalytic domain-containing protein</fullName>
    </recommendedName>
</protein>
<feature type="region of interest" description="Disordered" evidence="1">
    <location>
        <begin position="280"/>
        <end position="304"/>
    </location>
</feature>
<feature type="domain" description="tRNAHis guanylyltransferase catalytic" evidence="2">
    <location>
        <begin position="20"/>
        <end position="162"/>
    </location>
</feature>
<evidence type="ECO:0000259" key="2">
    <source>
        <dbReference type="Pfam" id="PF04446"/>
    </source>
</evidence>
<dbReference type="PANTHER" id="PTHR12729:SF1">
    <property type="entry name" value="TRNAHIS GUANYLYLTRANSFERASE CATALYTIC DOMAIN-CONTAINING PROTEIN"/>
    <property type="match status" value="1"/>
</dbReference>
<dbReference type="InterPro" id="IPR024956">
    <property type="entry name" value="tRNAHis_GuaTrfase_cat"/>
</dbReference>